<evidence type="ECO:0000313" key="8">
    <source>
        <dbReference type="Proteomes" id="UP000033448"/>
    </source>
</evidence>
<evidence type="ECO:0000256" key="2">
    <source>
        <dbReference type="ARBA" id="ARBA00006247"/>
    </source>
</evidence>
<evidence type="ECO:0000256" key="1">
    <source>
        <dbReference type="ARBA" id="ARBA00001947"/>
    </source>
</evidence>
<dbReference type="Gene3D" id="3.40.630.10">
    <property type="entry name" value="Zn peptidases"/>
    <property type="match status" value="1"/>
</dbReference>
<dbReference type="InterPro" id="IPR011650">
    <property type="entry name" value="Peptidase_M20_dimer"/>
</dbReference>
<evidence type="ECO:0000313" key="7">
    <source>
        <dbReference type="EMBL" id="KJL19860.1"/>
    </source>
</evidence>
<dbReference type="EMBL" id="JYIT01000083">
    <property type="protein sequence ID" value="KJL19860.1"/>
    <property type="molecule type" value="Genomic_DNA"/>
</dbReference>
<evidence type="ECO:0000256" key="3">
    <source>
        <dbReference type="ARBA" id="ARBA00022723"/>
    </source>
</evidence>
<name>A0A0F0KIA2_9MICO</name>
<evidence type="ECO:0000259" key="6">
    <source>
        <dbReference type="Pfam" id="PF07687"/>
    </source>
</evidence>
<dbReference type="PIRSF" id="PIRSF036696">
    <property type="entry name" value="ACY-1"/>
    <property type="match status" value="1"/>
</dbReference>
<evidence type="ECO:0000256" key="4">
    <source>
        <dbReference type="ARBA" id="ARBA00022801"/>
    </source>
</evidence>
<sequence length="438" mass="46910">MTTPSPVEAEALELIRDLIRIESVNTGDDATIGDGETRAALFVKRKLEEVGYRVDLVEPRPGRASVVARLAGADPQAGALVVHAHLDVVPVVEADWTHPPFGAEIHDGILYGRGAVDMKNYAGTILALARSYRREGVVPRRDLIFAFFADEEAGGVWGARWIVRHRPDLFSGATEAISEVGGFSIPLTDDRRAYLVATAEKGVTWATLTARGHAAHGSRPTPDNAVVRLSRAVAAVGAHRFPMVATPALTRFLQVFGEHRGIRFTDEGLDGQLAGLGFVSSIVSSSARNTVSPTVLSAGGKTNVIPAEATARLDIRVLPGADVSLQEELAALVGDDVDLSWGRPVPAIESPIDSPLLEVLQDAITTEDPDGLVVPYLLPASTDNKHLAQLGIHGYGFVPLRVPADFDVFGEFHAADERIPVDALHFSTRVTDHILRNA</sequence>
<dbReference type="PANTHER" id="PTHR43808:SF8">
    <property type="entry name" value="PEPTIDASE M20 DIMERISATION DOMAIN-CONTAINING PROTEIN"/>
    <property type="match status" value="1"/>
</dbReference>
<dbReference type="InterPro" id="IPR050072">
    <property type="entry name" value="Peptidase_M20A"/>
</dbReference>
<keyword evidence="8" id="KW-1185">Reference proteome</keyword>
<dbReference type="PANTHER" id="PTHR43808">
    <property type="entry name" value="ACETYLORNITHINE DEACETYLASE"/>
    <property type="match status" value="1"/>
</dbReference>
<dbReference type="NCBIfam" id="NF005913">
    <property type="entry name" value="PRK07906.1"/>
    <property type="match status" value="1"/>
</dbReference>
<dbReference type="Gene3D" id="1.10.150.900">
    <property type="match status" value="1"/>
</dbReference>
<reference evidence="7 8" key="1">
    <citation type="submission" date="2015-02" db="EMBL/GenBank/DDBJ databases">
        <title>Draft genome sequences of ten Microbacterium spp. with emphasis on heavy metal contaminated environments.</title>
        <authorList>
            <person name="Corretto E."/>
        </authorList>
    </citation>
    <scope>NUCLEOTIDE SEQUENCE [LARGE SCALE GENOMIC DNA]</scope>
    <source>
        <strain evidence="7 8">DSM 23848</strain>
    </source>
</reference>
<dbReference type="InterPro" id="IPR002933">
    <property type="entry name" value="Peptidase_M20"/>
</dbReference>
<dbReference type="GO" id="GO:0009014">
    <property type="term" value="F:succinyl-diaminopimelate desuccinylase activity"/>
    <property type="evidence" value="ECO:0007669"/>
    <property type="project" value="UniProtKB-EC"/>
</dbReference>
<accession>A0A0F0KIA2</accession>
<evidence type="ECO:0000256" key="5">
    <source>
        <dbReference type="ARBA" id="ARBA00022833"/>
    </source>
</evidence>
<proteinExistence type="inferred from homology"/>
<dbReference type="InterPro" id="IPR001261">
    <property type="entry name" value="ArgE/DapE_CS"/>
</dbReference>
<dbReference type="FunFam" id="1.10.150.900:FF:000002">
    <property type="entry name" value="M20/M25/M40 family peptidase"/>
    <property type="match status" value="1"/>
</dbReference>
<dbReference type="Proteomes" id="UP000033448">
    <property type="component" value="Unassembled WGS sequence"/>
</dbReference>
<dbReference type="SUPFAM" id="SSF55031">
    <property type="entry name" value="Bacterial exopeptidase dimerisation domain"/>
    <property type="match status" value="1"/>
</dbReference>
<gene>
    <name evidence="7" type="primary">dapE_2</name>
    <name evidence="7" type="ORF">RL72_02906</name>
</gene>
<dbReference type="Pfam" id="PF07687">
    <property type="entry name" value="M20_dimer"/>
    <property type="match status" value="1"/>
</dbReference>
<dbReference type="AlphaFoldDB" id="A0A0F0KIA2"/>
<dbReference type="Pfam" id="PF01546">
    <property type="entry name" value="Peptidase_M20"/>
    <property type="match status" value="1"/>
</dbReference>
<dbReference type="OrthoDB" id="7055905at2"/>
<dbReference type="EC" id="3.5.1.18" evidence="7"/>
<dbReference type="InterPro" id="IPR036264">
    <property type="entry name" value="Bact_exopeptidase_dim_dom"/>
</dbReference>
<dbReference type="RefSeq" id="WP_045251554.1">
    <property type="nucleotide sequence ID" value="NZ_JYIT01000083.1"/>
</dbReference>
<dbReference type="GO" id="GO:0046872">
    <property type="term" value="F:metal ion binding"/>
    <property type="evidence" value="ECO:0007669"/>
    <property type="project" value="UniProtKB-KW"/>
</dbReference>
<keyword evidence="5" id="KW-0862">Zinc</keyword>
<feature type="domain" description="Peptidase M20 dimerisation" evidence="6">
    <location>
        <begin position="198"/>
        <end position="333"/>
    </location>
</feature>
<comment type="cofactor">
    <cofactor evidence="1">
        <name>Zn(2+)</name>
        <dbReference type="ChEBI" id="CHEBI:29105"/>
    </cofactor>
</comment>
<comment type="similarity">
    <text evidence="2">Belongs to the peptidase M20A family.</text>
</comment>
<organism evidence="7 8">
    <name type="scientific">Microbacterium azadirachtae</name>
    <dbReference type="NCBI Taxonomy" id="582680"/>
    <lineage>
        <taxon>Bacteria</taxon>
        <taxon>Bacillati</taxon>
        <taxon>Actinomycetota</taxon>
        <taxon>Actinomycetes</taxon>
        <taxon>Micrococcales</taxon>
        <taxon>Microbacteriaceae</taxon>
        <taxon>Microbacterium</taxon>
    </lineage>
</organism>
<dbReference type="SUPFAM" id="SSF53187">
    <property type="entry name" value="Zn-dependent exopeptidases"/>
    <property type="match status" value="1"/>
</dbReference>
<comment type="caution">
    <text evidence="7">The sequence shown here is derived from an EMBL/GenBank/DDBJ whole genome shotgun (WGS) entry which is preliminary data.</text>
</comment>
<dbReference type="PROSITE" id="PS00759">
    <property type="entry name" value="ARGE_DAPE_CPG2_2"/>
    <property type="match status" value="1"/>
</dbReference>
<protein>
    <submittedName>
        <fullName evidence="7">Putative succinyl-diaminopimelate desuccinylase</fullName>
        <ecNumber evidence="7">3.5.1.18</ecNumber>
    </submittedName>
</protein>
<keyword evidence="4 7" id="KW-0378">Hydrolase</keyword>
<dbReference type="PATRIC" id="fig|582680.7.peg.2963"/>
<dbReference type="Gene3D" id="3.30.70.360">
    <property type="match status" value="1"/>
</dbReference>
<keyword evidence="3" id="KW-0479">Metal-binding</keyword>